<comment type="caution">
    <text evidence="2">The sequence shown here is derived from an EMBL/GenBank/DDBJ whole genome shotgun (WGS) entry which is preliminary data.</text>
</comment>
<evidence type="ECO:0000256" key="1">
    <source>
        <dbReference type="SAM" id="Phobius"/>
    </source>
</evidence>
<organism evidence="2 3">
    <name type="scientific">Candidatus Desulfacyla euxinica</name>
    <dbReference type="NCBI Taxonomy" id="2841693"/>
    <lineage>
        <taxon>Bacteria</taxon>
        <taxon>Deltaproteobacteria</taxon>
        <taxon>Candidatus Desulfacyla</taxon>
    </lineage>
</organism>
<dbReference type="EMBL" id="JACNJD010000189">
    <property type="protein sequence ID" value="MBC8177130.1"/>
    <property type="molecule type" value="Genomic_DNA"/>
</dbReference>
<evidence type="ECO:0008006" key="4">
    <source>
        <dbReference type="Google" id="ProtNLM"/>
    </source>
</evidence>
<dbReference type="Proteomes" id="UP000650524">
    <property type="component" value="Unassembled WGS sequence"/>
</dbReference>
<keyword evidence="1" id="KW-0472">Membrane</keyword>
<protein>
    <recommendedName>
        <fullName evidence="4">DUF2953 domain-containing protein</fullName>
    </recommendedName>
</protein>
<evidence type="ECO:0000313" key="3">
    <source>
        <dbReference type="Proteomes" id="UP000650524"/>
    </source>
</evidence>
<evidence type="ECO:0000313" key="2">
    <source>
        <dbReference type="EMBL" id="MBC8177130.1"/>
    </source>
</evidence>
<proteinExistence type="predicted"/>
<sequence>MIIIITTTGIILAGLIYLLCVPLYFEIGYDIEQREFESCSFKLYPFTYRIRPKTGRDKRLAKQNDQDKQKTKRKKRFRVNYMELITDFTTLRQVASNAMKFIRGIVISPDYFLNVNLTGGFTEPHITGWFYGGVCAIQPILGNSIKFFYSPDFTKESLNGKITGRLAVRLYSII</sequence>
<keyword evidence="1" id="KW-0812">Transmembrane</keyword>
<feature type="non-terminal residue" evidence="2">
    <location>
        <position position="174"/>
    </location>
</feature>
<accession>A0A8J6MYT6</accession>
<keyword evidence="1" id="KW-1133">Transmembrane helix</keyword>
<reference evidence="2 3" key="1">
    <citation type="submission" date="2020-08" db="EMBL/GenBank/DDBJ databases">
        <title>Bridging the membrane lipid divide: bacteria of the FCB group superphylum have the potential to synthesize archaeal ether lipids.</title>
        <authorList>
            <person name="Villanueva L."/>
            <person name="Von Meijenfeldt F.A.B."/>
            <person name="Westbye A.B."/>
            <person name="Yadav S."/>
            <person name="Hopmans E.C."/>
            <person name="Dutilh B.E."/>
            <person name="Sinninghe Damste J.S."/>
        </authorList>
    </citation>
    <scope>NUCLEOTIDE SEQUENCE [LARGE SCALE GENOMIC DNA]</scope>
    <source>
        <strain evidence="2">NIOZ-UU27</strain>
    </source>
</reference>
<feature type="transmembrane region" description="Helical" evidence="1">
    <location>
        <begin position="6"/>
        <end position="25"/>
    </location>
</feature>
<dbReference type="AlphaFoldDB" id="A0A8J6MYT6"/>
<gene>
    <name evidence="2" type="ORF">H8E19_06960</name>
</gene>
<name>A0A8J6MYT6_9DELT</name>